<organism evidence="1">
    <name type="scientific">marine sediment metagenome</name>
    <dbReference type="NCBI Taxonomy" id="412755"/>
    <lineage>
        <taxon>unclassified sequences</taxon>
        <taxon>metagenomes</taxon>
        <taxon>ecological metagenomes</taxon>
    </lineage>
</organism>
<comment type="caution">
    <text evidence="1">The sequence shown here is derived from an EMBL/GenBank/DDBJ whole genome shotgun (WGS) entry which is preliminary data.</text>
</comment>
<name>X1CRE5_9ZZZZ</name>
<evidence type="ECO:0000313" key="1">
    <source>
        <dbReference type="EMBL" id="GAG98673.1"/>
    </source>
</evidence>
<sequence length="97" mass="11051">MPSEKGGLEDYDQSGPVEGCLSTPHKGGFIMTRYRVDMGPPRKPFYVEAWDLVEGSRLAKNQIKKVWAKMVQFKISRDGPPRAPELADFYRMVEECV</sequence>
<dbReference type="AlphaFoldDB" id="X1CRE5"/>
<dbReference type="EMBL" id="BART01029227">
    <property type="protein sequence ID" value="GAG98673.1"/>
    <property type="molecule type" value="Genomic_DNA"/>
</dbReference>
<protein>
    <submittedName>
        <fullName evidence="1">Uncharacterized protein</fullName>
    </submittedName>
</protein>
<reference evidence="1" key="1">
    <citation type="journal article" date="2014" name="Front. Microbiol.">
        <title>High frequency of phylogenetically diverse reductive dehalogenase-homologous genes in deep subseafloor sedimentary metagenomes.</title>
        <authorList>
            <person name="Kawai M."/>
            <person name="Futagami T."/>
            <person name="Toyoda A."/>
            <person name="Takaki Y."/>
            <person name="Nishi S."/>
            <person name="Hori S."/>
            <person name="Arai W."/>
            <person name="Tsubouchi T."/>
            <person name="Morono Y."/>
            <person name="Uchiyama I."/>
            <person name="Ito T."/>
            <person name="Fujiyama A."/>
            <person name="Inagaki F."/>
            <person name="Takami H."/>
        </authorList>
    </citation>
    <scope>NUCLEOTIDE SEQUENCE</scope>
    <source>
        <strain evidence="1">Expedition CK06-06</strain>
    </source>
</reference>
<gene>
    <name evidence="1" type="ORF">S01H4_51343</name>
</gene>
<proteinExistence type="predicted"/>
<accession>X1CRE5</accession>